<evidence type="ECO:0000313" key="2">
    <source>
        <dbReference type="Proteomes" id="UP000663866"/>
    </source>
</evidence>
<organism evidence="1 2">
    <name type="scientific">Rotaria magnacalcarata</name>
    <dbReference type="NCBI Taxonomy" id="392030"/>
    <lineage>
        <taxon>Eukaryota</taxon>
        <taxon>Metazoa</taxon>
        <taxon>Spiralia</taxon>
        <taxon>Gnathifera</taxon>
        <taxon>Rotifera</taxon>
        <taxon>Eurotatoria</taxon>
        <taxon>Bdelloidea</taxon>
        <taxon>Philodinida</taxon>
        <taxon>Philodinidae</taxon>
        <taxon>Rotaria</taxon>
    </lineage>
</organism>
<keyword evidence="2" id="KW-1185">Reference proteome</keyword>
<sequence>MHAPPHAKSTTIEKKSLNHDFAFCRFEYLILLIAEYLSKCLMGHFHV</sequence>
<protein>
    <submittedName>
        <fullName evidence="1">Uncharacterized protein</fullName>
    </submittedName>
</protein>
<reference evidence="1" key="1">
    <citation type="submission" date="2021-02" db="EMBL/GenBank/DDBJ databases">
        <authorList>
            <person name="Nowell W R."/>
        </authorList>
    </citation>
    <scope>NUCLEOTIDE SEQUENCE</scope>
</reference>
<proteinExistence type="predicted"/>
<comment type="caution">
    <text evidence="1">The sequence shown here is derived from an EMBL/GenBank/DDBJ whole genome shotgun (WGS) entry which is preliminary data.</text>
</comment>
<feature type="non-terminal residue" evidence="1">
    <location>
        <position position="47"/>
    </location>
</feature>
<dbReference type="EMBL" id="CAJOBG010073822">
    <property type="protein sequence ID" value="CAF4605248.1"/>
    <property type="molecule type" value="Genomic_DNA"/>
</dbReference>
<name>A0A821CDJ7_9BILA</name>
<gene>
    <name evidence="1" type="ORF">OVN521_LOCUS45332</name>
</gene>
<evidence type="ECO:0000313" key="1">
    <source>
        <dbReference type="EMBL" id="CAF4605248.1"/>
    </source>
</evidence>
<accession>A0A821CDJ7</accession>
<dbReference type="Proteomes" id="UP000663866">
    <property type="component" value="Unassembled WGS sequence"/>
</dbReference>
<dbReference type="AlphaFoldDB" id="A0A821CDJ7"/>